<evidence type="ECO:0000313" key="1">
    <source>
        <dbReference type="EMBL" id="GAA4939128.1"/>
    </source>
</evidence>
<dbReference type="Proteomes" id="UP001501302">
    <property type="component" value="Unassembled WGS sequence"/>
</dbReference>
<comment type="caution">
    <text evidence="1">The sequence shown here is derived from an EMBL/GenBank/DDBJ whole genome shotgun (WGS) entry which is preliminary data.</text>
</comment>
<dbReference type="EMBL" id="BAABJJ010000012">
    <property type="protein sequence ID" value="GAA4939128.1"/>
    <property type="molecule type" value="Genomic_DNA"/>
</dbReference>
<reference evidence="2" key="1">
    <citation type="journal article" date="2019" name="Int. J. Syst. Evol. Microbiol.">
        <title>The Global Catalogue of Microorganisms (GCM) 10K type strain sequencing project: providing services to taxonomists for standard genome sequencing and annotation.</title>
        <authorList>
            <consortium name="The Broad Institute Genomics Platform"/>
            <consortium name="The Broad Institute Genome Sequencing Center for Infectious Disease"/>
            <person name="Wu L."/>
            <person name="Ma J."/>
        </authorList>
    </citation>
    <scope>NUCLEOTIDE SEQUENCE [LARGE SCALE GENOMIC DNA]</scope>
    <source>
        <strain evidence="2">JCM 18285</strain>
    </source>
</reference>
<protein>
    <submittedName>
        <fullName evidence="1">Uncharacterized protein</fullName>
    </submittedName>
</protein>
<gene>
    <name evidence="1" type="ORF">GCM10023314_09750</name>
</gene>
<keyword evidence="2" id="KW-1185">Reference proteome</keyword>
<sequence length="51" mass="5669">MINGLKVILQKASNKQIKNLFGDYKSLIFESNSNVKIPAVLNTEVKPSGFM</sequence>
<evidence type="ECO:0000313" key="2">
    <source>
        <dbReference type="Proteomes" id="UP001501302"/>
    </source>
</evidence>
<accession>A0ABP9GF84</accession>
<proteinExistence type="predicted"/>
<name>A0ABP9GF84_9FLAO</name>
<organism evidence="1 2">
    <name type="scientific">Algibacter agarivorans</name>
    <dbReference type="NCBI Taxonomy" id="1109741"/>
    <lineage>
        <taxon>Bacteria</taxon>
        <taxon>Pseudomonadati</taxon>
        <taxon>Bacteroidota</taxon>
        <taxon>Flavobacteriia</taxon>
        <taxon>Flavobacteriales</taxon>
        <taxon>Flavobacteriaceae</taxon>
        <taxon>Algibacter</taxon>
    </lineage>
</organism>